<comment type="caution">
    <text evidence="3">The sequence shown here is derived from an EMBL/GenBank/DDBJ whole genome shotgun (WGS) entry which is preliminary data.</text>
</comment>
<dbReference type="GO" id="GO:0046657">
    <property type="term" value="P:folic acid catabolic process"/>
    <property type="evidence" value="ECO:0007669"/>
    <property type="project" value="TreeGrafter"/>
</dbReference>
<dbReference type="SUPFAM" id="SSF55031">
    <property type="entry name" value="Bacterial exopeptidase dimerisation domain"/>
    <property type="match status" value="1"/>
</dbReference>
<dbReference type="InterPro" id="IPR052030">
    <property type="entry name" value="Peptidase_M20/M20A_hydrolases"/>
</dbReference>
<reference evidence="3" key="1">
    <citation type="submission" date="2021-04" db="EMBL/GenBank/DDBJ databases">
        <title>Genome seq and assembly of Streptomyces sp. RG38.</title>
        <authorList>
            <person name="Chhetri G."/>
        </authorList>
    </citation>
    <scope>NUCLEOTIDE SEQUENCE</scope>
    <source>
        <strain evidence="3">RG38</strain>
    </source>
</reference>
<dbReference type="NCBIfam" id="TIGR01891">
    <property type="entry name" value="amidohydrolases"/>
    <property type="match status" value="1"/>
</dbReference>
<dbReference type="PIRSF" id="PIRSF037226">
    <property type="entry name" value="Amidohydrolase_ACY1L2_prd"/>
    <property type="match status" value="1"/>
</dbReference>
<dbReference type="EMBL" id="JAGPNL010000002">
    <property type="protein sequence ID" value="MBQ0827117.1"/>
    <property type="molecule type" value="Genomic_DNA"/>
</dbReference>
<dbReference type="RefSeq" id="WP_210871143.1">
    <property type="nucleotide sequence ID" value="NZ_JAGPNL010000002.1"/>
</dbReference>
<organism evidence="3 4">
    <name type="scientific">Streptomyces tagetis</name>
    <dbReference type="NCBI Taxonomy" id="2820809"/>
    <lineage>
        <taxon>Bacteria</taxon>
        <taxon>Bacillati</taxon>
        <taxon>Actinomycetota</taxon>
        <taxon>Actinomycetes</taxon>
        <taxon>Kitasatosporales</taxon>
        <taxon>Streptomycetaceae</taxon>
        <taxon>Streptomyces</taxon>
    </lineage>
</organism>
<name>A0A940XH76_9ACTN</name>
<evidence type="ECO:0000313" key="4">
    <source>
        <dbReference type="Proteomes" id="UP000677875"/>
    </source>
</evidence>
<keyword evidence="4" id="KW-1185">Reference proteome</keyword>
<dbReference type="Pfam" id="PF07687">
    <property type="entry name" value="M20_dimer"/>
    <property type="match status" value="1"/>
</dbReference>
<dbReference type="Gene3D" id="3.40.630.10">
    <property type="entry name" value="Zn peptidases"/>
    <property type="match status" value="1"/>
</dbReference>
<dbReference type="CDD" id="cd05672">
    <property type="entry name" value="M20_ACY1L2-like"/>
    <property type="match status" value="1"/>
</dbReference>
<proteinExistence type="inferred from homology"/>
<dbReference type="SUPFAM" id="SSF53187">
    <property type="entry name" value="Zn-dependent exopeptidases"/>
    <property type="match status" value="1"/>
</dbReference>
<gene>
    <name evidence="3" type="ORF">J5Y05_11415</name>
</gene>
<dbReference type="GO" id="GO:0016805">
    <property type="term" value="F:dipeptidase activity"/>
    <property type="evidence" value="ECO:0007669"/>
    <property type="project" value="InterPro"/>
</dbReference>
<protein>
    <recommendedName>
        <fullName evidence="1">Peptidase M20 domain-containing protein 2</fullName>
    </recommendedName>
</protein>
<evidence type="ECO:0000259" key="2">
    <source>
        <dbReference type="Pfam" id="PF07687"/>
    </source>
</evidence>
<dbReference type="Proteomes" id="UP000677875">
    <property type="component" value="Unassembled WGS sequence"/>
</dbReference>
<dbReference type="InterPro" id="IPR036264">
    <property type="entry name" value="Bact_exopeptidase_dim_dom"/>
</dbReference>
<evidence type="ECO:0000313" key="3">
    <source>
        <dbReference type="EMBL" id="MBQ0827117.1"/>
    </source>
</evidence>
<dbReference type="InterPro" id="IPR011650">
    <property type="entry name" value="Peptidase_M20_dimer"/>
</dbReference>
<dbReference type="Gene3D" id="3.30.70.360">
    <property type="match status" value="1"/>
</dbReference>
<dbReference type="FunFam" id="3.30.70.360:FF:000004">
    <property type="entry name" value="Peptidase M20 domain-containing protein 2"/>
    <property type="match status" value="1"/>
</dbReference>
<dbReference type="GO" id="GO:0071713">
    <property type="term" value="F:para-aminobenzoyl-glutamate hydrolase activity"/>
    <property type="evidence" value="ECO:0007669"/>
    <property type="project" value="TreeGrafter"/>
</dbReference>
<dbReference type="AlphaFoldDB" id="A0A940XH76"/>
<feature type="domain" description="Peptidase M20 dimerisation" evidence="2">
    <location>
        <begin position="177"/>
        <end position="271"/>
    </location>
</feature>
<accession>A0A940XH76</accession>
<dbReference type="GO" id="GO:0005737">
    <property type="term" value="C:cytoplasm"/>
    <property type="evidence" value="ECO:0007669"/>
    <property type="project" value="TreeGrafter"/>
</dbReference>
<comment type="similarity">
    <text evidence="1">Belongs to the peptidase M20A family.</text>
</comment>
<dbReference type="InterPro" id="IPR017439">
    <property type="entry name" value="Amidohydrolase"/>
</dbReference>
<dbReference type="InterPro" id="IPR002933">
    <property type="entry name" value="Peptidase_M20"/>
</dbReference>
<dbReference type="InterPro" id="IPR017144">
    <property type="entry name" value="Xaa-Arg_dipeptidase"/>
</dbReference>
<evidence type="ECO:0000256" key="1">
    <source>
        <dbReference type="PIRNR" id="PIRNR037226"/>
    </source>
</evidence>
<sequence length="392" mass="40938">MTDPHEGAGAAPDDVKSRIRTAIERHREALLGLSRRIHAHPETAFGEHRAAAWCAELLAAEGFRVTAPAYGLETAFEARAGSGPHTVAVVCEYDALPGLGHACGHNLIAAAGVGAALGLAPFADELGLSLRVLGTPAEERGAGKALMLEQGAFDGVDAAMMVHPCPFDIADFRSFALGTLSVTYTGKAAHPSLNPHEGRNAADALTVAQVALGLLRQHLPSEWRVHGITTEAGRAPNAVPDLARAEYELRTPAAEDLAELRARVEACFRAGALATGCEVTLERPEPDYLDFRGDPALIAWWTANARALGRPEPVERPPFACTDMGNVSHAVPSIHPVLDISGGACGPHEAAFAEAAVSPAGDQALLDGATAMAWTAADFARSRRKGHAGPTG</sequence>
<dbReference type="PANTHER" id="PTHR30575">
    <property type="entry name" value="PEPTIDASE M20"/>
    <property type="match status" value="1"/>
</dbReference>
<dbReference type="PANTHER" id="PTHR30575:SF0">
    <property type="entry name" value="XAA-ARG DIPEPTIDASE"/>
    <property type="match status" value="1"/>
</dbReference>
<dbReference type="Pfam" id="PF01546">
    <property type="entry name" value="Peptidase_M20"/>
    <property type="match status" value="1"/>
</dbReference>